<evidence type="ECO:0000313" key="1">
    <source>
        <dbReference type="EMBL" id="KAK5633386.1"/>
    </source>
</evidence>
<accession>A0AAN7UWC5</accession>
<gene>
    <name evidence="1" type="ORF">RRF57_009100</name>
</gene>
<sequence length="60" mass="6609">MVRQQDLACLETVLLNSLVQSRIHALAPSFFPTDDNYGLIGRMHMGKSSGLSPNATTYKL</sequence>
<protein>
    <submittedName>
        <fullName evidence="1">Uncharacterized protein</fullName>
    </submittedName>
</protein>
<organism evidence="1 2">
    <name type="scientific">Xylaria bambusicola</name>
    <dbReference type="NCBI Taxonomy" id="326684"/>
    <lineage>
        <taxon>Eukaryota</taxon>
        <taxon>Fungi</taxon>
        <taxon>Dikarya</taxon>
        <taxon>Ascomycota</taxon>
        <taxon>Pezizomycotina</taxon>
        <taxon>Sordariomycetes</taxon>
        <taxon>Xylariomycetidae</taxon>
        <taxon>Xylariales</taxon>
        <taxon>Xylariaceae</taxon>
        <taxon>Xylaria</taxon>
    </lineage>
</organism>
<evidence type="ECO:0000313" key="2">
    <source>
        <dbReference type="Proteomes" id="UP001305414"/>
    </source>
</evidence>
<dbReference type="AlphaFoldDB" id="A0AAN7UWC5"/>
<dbReference type="EMBL" id="JAWHQM010000032">
    <property type="protein sequence ID" value="KAK5633386.1"/>
    <property type="molecule type" value="Genomic_DNA"/>
</dbReference>
<keyword evidence="2" id="KW-1185">Reference proteome</keyword>
<name>A0AAN7UWC5_9PEZI</name>
<proteinExistence type="predicted"/>
<comment type="caution">
    <text evidence="1">The sequence shown here is derived from an EMBL/GenBank/DDBJ whole genome shotgun (WGS) entry which is preliminary data.</text>
</comment>
<dbReference type="Proteomes" id="UP001305414">
    <property type="component" value="Unassembled WGS sequence"/>
</dbReference>
<reference evidence="1 2" key="1">
    <citation type="submission" date="2023-10" db="EMBL/GenBank/DDBJ databases">
        <title>Draft genome sequence of Xylaria bambusicola isolate GMP-LS, the root and basal stem rot pathogen of sugarcane in Indonesia.</title>
        <authorList>
            <person name="Selvaraj P."/>
            <person name="Muralishankar V."/>
            <person name="Muruganantham S."/>
            <person name="Sp S."/>
            <person name="Haryani S."/>
            <person name="Lau K.J.X."/>
            <person name="Naqvi N.I."/>
        </authorList>
    </citation>
    <scope>NUCLEOTIDE SEQUENCE [LARGE SCALE GENOMIC DNA]</scope>
    <source>
        <strain evidence="1">GMP-LS</strain>
    </source>
</reference>